<dbReference type="RefSeq" id="WP_133758367.1">
    <property type="nucleotide sequence ID" value="NZ_SOBW01000008.1"/>
</dbReference>
<gene>
    <name evidence="2" type="ORF">BXY82_2393</name>
</gene>
<dbReference type="EMBL" id="SOBW01000008">
    <property type="protein sequence ID" value="TDU40346.1"/>
    <property type="molecule type" value="Genomic_DNA"/>
</dbReference>
<keyword evidence="1" id="KW-0175">Coiled coil</keyword>
<name>A0A4V3F8G8_9FLAO</name>
<evidence type="ECO:0000256" key="1">
    <source>
        <dbReference type="SAM" id="Coils"/>
    </source>
</evidence>
<organism evidence="2 3">
    <name type="scientific">Gelidibacter sediminis</name>
    <dbReference type="NCBI Taxonomy" id="1608710"/>
    <lineage>
        <taxon>Bacteria</taxon>
        <taxon>Pseudomonadati</taxon>
        <taxon>Bacteroidota</taxon>
        <taxon>Flavobacteriia</taxon>
        <taxon>Flavobacteriales</taxon>
        <taxon>Flavobacteriaceae</taxon>
        <taxon>Gelidibacter</taxon>
    </lineage>
</organism>
<reference evidence="2 3" key="1">
    <citation type="submission" date="2019-03" db="EMBL/GenBank/DDBJ databases">
        <title>Genomic Encyclopedia of Archaeal and Bacterial Type Strains, Phase II (KMG-II): from individual species to whole genera.</title>
        <authorList>
            <person name="Goeker M."/>
        </authorList>
    </citation>
    <scope>NUCLEOTIDE SEQUENCE [LARGE SCALE GENOMIC DNA]</scope>
    <source>
        <strain evidence="2 3">DSM 28135</strain>
    </source>
</reference>
<accession>A0A4V3F8G8</accession>
<dbReference type="OrthoDB" id="9777694at2"/>
<dbReference type="AlphaFoldDB" id="A0A4V3F8G8"/>
<keyword evidence="3" id="KW-1185">Reference proteome</keyword>
<evidence type="ECO:0000313" key="3">
    <source>
        <dbReference type="Proteomes" id="UP000294689"/>
    </source>
</evidence>
<feature type="coiled-coil region" evidence="1">
    <location>
        <begin position="261"/>
        <end position="304"/>
    </location>
</feature>
<evidence type="ECO:0000313" key="2">
    <source>
        <dbReference type="EMBL" id="TDU40346.1"/>
    </source>
</evidence>
<sequence>MSDKKGLKRKDLYDLVWSKPLTTIAKELNFDAYNLRKICKQQNIPLPQSGHWQKIKHNKKISKTIFPVDVEKDKTIILFLDENGHVAYNPPGKVKSKLKTEIETNKELSLKVPDKLSKPHKYTIATKEYHKAVKIRNKSRNWSMKIDDTNVLSISVSDSLFPRALRFMDTLVKVIEKRGYSFNTSNRTEIVIHDQTYNIRLTEKNRRVKLETNRSWDEFDLVPTGNLCLKLDRSYPIKEWSDTKTTVLEDKLADILVWIELKAKEDKERQIENAIRREKQEKTRQKEEELRKQKEQELSKFKELLSMATRWHKAEYLRNFIKELENNDLKLQFQNEVIEDTIQWAKEKADWYDPLIEKEDTLLEDVDRESLTMKSRRNW</sequence>
<dbReference type="Proteomes" id="UP000294689">
    <property type="component" value="Unassembled WGS sequence"/>
</dbReference>
<comment type="caution">
    <text evidence="2">The sequence shown here is derived from an EMBL/GenBank/DDBJ whole genome shotgun (WGS) entry which is preliminary data.</text>
</comment>
<protein>
    <submittedName>
        <fullName evidence="2">Uncharacterized protein</fullName>
    </submittedName>
</protein>
<proteinExistence type="predicted"/>